<keyword evidence="2" id="KW-1003">Cell membrane</keyword>
<feature type="transmembrane region" description="Helical" evidence="7">
    <location>
        <begin position="179"/>
        <end position="199"/>
    </location>
</feature>
<evidence type="ECO:0000256" key="1">
    <source>
        <dbReference type="ARBA" id="ARBA00004651"/>
    </source>
</evidence>
<evidence type="ECO:0008006" key="10">
    <source>
        <dbReference type="Google" id="ProtNLM"/>
    </source>
</evidence>
<protein>
    <recommendedName>
        <fullName evidence="10">TIGR00374 family protein</fullName>
    </recommendedName>
</protein>
<keyword evidence="9" id="KW-1185">Reference proteome</keyword>
<feature type="transmembrane region" description="Helical" evidence="7">
    <location>
        <begin position="73"/>
        <end position="92"/>
    </location>
</feature>
<feature type="region of interest" description="Disordered" evidence="6">
    <location>
        <begin position="1"/>
        <end position="24"/>
    </location>
</feature>
<feature type="transmembrane region" description="Helical" evidence="7">
    <location>
        <begin position="287"/>
        <end position="306"/>
    </location>
</feature>
<feature type="transmembrane region" description="Helical" evidence="7">
    <location>
        <begin position="228"/>
        <end position="252"/>
    </location>
</feature>
<feature type="transmembrane region" description="Helical" evidence="7">
    <location>
        <begin position="258"/>
        <end position="275"/>
    </location>
</feature>
<dbReference type="EMBL" id="LMWX01000052">
    <property type="protein sequence ID" value="KUN79488.1"/>
    <property type="molecule type" value="Genomic_DNA"/>
</dbReference>
<feature type="transmembrane region" description="Helical" evidence="7">
    <location>
        <begin position="145"/>
        <end position="167"/>
    </location>
</feature>
<evidence type="ECO:0000256" key="2">
    <source>
        <dbReference type="ARBA" id="ARBA00022475"/>
    </source>
</evidence>
<dbReference type="GO" id="GO:0005886">
    <property type="term" value="C:plasma membrane"/>
    <property type="evidence" value="ECO:0007669"/>
    <property type="project" value="UniProtKB-SubCell"/>
</dbReference>
<keyword evidence="4 7" id="KW-1133">Transmembrane helix</keyword>
<dbReference type="PANTHER" id="PTHR39087:SF2">
    <property type="entry name" value="UPF0104 MEMBRANE PROTEIN MJ1595"/>
    <property type="match status" value="1"/>
</dbReference>
<proteinExistence type="predicted"/>
<dbReference type="Proteomes" id="UP000053024">
    <property type="component" value="Unassembled WGS sequence"/>
</dbReference>
<feature type="compositionally biased region" description="Pro residues" evidence="6">
    <location>
        <begin position="8"/>
        <end position="21"/>
    </location>
</feature>
<sequence>MTQHAVPEAPPDAPCPLPGPPATAAADVRPGRRQACWHTLVCLTLLLGAAYLGRRHWPLVESGALRLAVARQGWLLAGAVAALGTWPAAALAQQGAVARRLPGPRLLAAQFAASAANHLLPAGLGAGAVNLRFLMRCGLPVGRSAGALAVKATAGAAVRLVLIAALAPLCPGLLRLPPVSPAALAAVTGLAVLLAALLAGPLRPRCRRALAAVLTDIRAVHARPARAAALWGGSLGFTALHALVLVAMAQAVGLSLPPLQVALLYLAASGAAALLPTPGGFGSLDAALALALTMSGAPGATAASAVLGYRLLTVWLPLLPGLVVLGVLVRRRAV</sequence>
<evidence type="ECO:0000256" key="6">
    <source>
        <dbReference type="SAM" id="MobiDB-lite"/>
    </source>
</evidence>
<keyword evidence="3 7" id="KW-0812">Transmembrane</keyword>
<evidence type="ECO:0000256" key="3">
    <source>
        <dbReference type="ARBA" id="ARBA00022692"/>
    </source>
</evidence>
<evidence type="ECO:0000256" key="5">
    <source>
        <dbReference type="ARBA" id="ARBA00023136"/>
    </source>
</evidence>
<evidence type="ECO:0000256" key="7">
    <source>
        <dbReference type="SAM" id="Phobius"/>
    </source>
</evidence>
<evidence type="ECO:0000313" key="9">
    <source>
        <dbReference type="Proteomes" id="UP000053024"/>
    </source>
</evidence>
<dbReference type="PANTHER" id="PTHR39087">
    <property type="entry name" value="UPF0104 MEMBRANE PROTEIN MJ1595"/>
    <property type="match status" value="1"/>
</dbReference>
<dbReference type="OrthoDB" id="3480455at2"/>
<feature type="transmembrane region" description="Helical" evidence="7">
    <location>
        <begin position="312"/>
        <end position="329"/>
    </location>
</feature>
<name>A0A101SSY4_9ACTN</name>
<accession>A0A101SSY4</accession>
<dbReference type="RefSeq" id="WP_061927845.1">
    <property type="nucleotide sequence ID" value="NZ_KQ948868.1"/>
</dbReference>
<organism evidence="8 9">
    <name type="scientific">Streptomyces bungoensis</name>
    <dbReference type="NCBI Taxonomy" id="285568"/>
    <lineage>
        <taxon>Bacteria</taxon>
        <taxon>Bacillati</taxon>
        <taxon>Actinomycetota</taxon>
        <taxon>Actinomycetes</taxon>
        <taxon>Kitasatosporales</taxon>
        <taxon>Streptomycetaceae</taxon>
        <taxon>Streptomyces</taxon>
    </lineage>
</organism>
<dbReference type="InterPro" id="IPR022791">
    <property type="entry name" value="L-PG_synthase/AglD"/>
</dbReference>
<evidence type="ECO:0000313" key="8">
    <source>
        <dbReference type="EMBL" id="KUN79488.1"/>
    </source>
</evidence>
<dbReference type="AlphaFoldDB" id="A0A101SSY4"/>
<reference evidence="8 9" key="1">
    <citation type="submission" date="2015-10" db="EMBL/GenBank/DDBJ databases">
        <title>Draft genome sequence of Streptomyces bungoensis DSM 41781, type strain for the species Streptomyces bungoensis.</title>
        <authorList>
            <person name="Ruckert C."/>
            <person name="Winkler A."/>
            <person name="Kalinowski J."/>
            <person name="Kampfer P."/>
            <person name="Glaeser S."/>
        </authorList>
    </citation>
    <scope>NUCLEOTIDE SEQUENCE [LARGE SCALE GENOMIC DNA]</scope>
    <source>
        <strain evidence="8 9">DSM 41781</strain>
    </source>
</reference>
<comment type="subcellular location">
    <subcellularLocation>
        <location evidence="1">Cell membrane</location>
        <topology evidence="1">Multi-pass membrane protein</topology>
    </subcellularLocation>
</comment>
<comment type="caution">
    <text evidence="8">The sequence shown here is derived from an EMBL/GenBank/DDBJ whole genome shotgun (WGS) entry which is preliminary data.</text>
</comment>
<keyword evidence="5 7" id="KW-0472">Membrane</keyword>
<evidence type="ECO:0000256" key="4">
    <source>
        <dbReference type="ARBA" id="ARBA00022989"/>
    </source>
</evidence>
<gene>
    <name evidence="8" type="ORF">AQJ66_28600</name>
</gene>
<dbReference type="STRING" id="285568.AQJ66_28600"/>
<dbReference type="Pfam" id="PF03706">
    <property type="entry name" value="LPG_synthase_TM"/>
    <property type="match status" value="1"/>
</dbReference>
<feature type="transmembrane region" description="Helical" evidence="7">
    <location>
        <begin position="35"/>
        <end position="53"/>
    </location>
</feature>